<dbReference type="PANTHER" id="PTHR14396">
    <property type="entry name" value="CLASPIN"/>
    <property type="match status" value="1"/>
</dbReference>
<dbReference type="EMBL" id="CAKXAJ010024819">
    <property type="protein sequence ID" value="CAH2230620.1"/>
    <property type="molecule type" value="Genomic_DNA"/>
</dbReference>
<sequence length="1459" mass="165450">MFERSEVSMLSSPLHIQDSSKDNQEVSEVSQGSKEPITSDDEAGPVTRRKRATNFSDSDSDLDKGSKDIEDNGASPSKSGHIVYNDSISSFNNVTKKSRIKHIDDTSESENSFSEGNKQQKKSLRSELKMKRLKDKFKGLISHQLKSSQEVDAECNLKLPNSDVERSEKSDEEVTCLNVKQKVQKSAYLMKSICDPDTSDEESNTITMHKKVSKPKPRRTKPTSPKPMRMSAKQAMENMHKIKSESNRMLREKQVSLPYHRPKALSLKDILSRRKTAVTSDGKALPIKMNNDQLKQYVSLLEQRQKEVIELCKSDTEEEEEEEDCPEDEANVKNCLSIDTTMDVEKELGLEANTNVAQIFEATNADFHNYNNCTDGNQESITKSQNTEQVNSSLNNETSCNESNNQENIVISQNAEEVHANSNKETCCIENSAKETINYRNQTVSLMGTEMVNQPIIIDLDKKHDETAFNISKKNNKKQKLDLMLEKSSEKQSVDIPERCTERESQNMKLHYDSEKAELIQESEHSKIITSIDPTTSIEKQQTELLDSDDGEFLDNDFNYDEIDKLIENAEIACDGGQKSSTHENAEFVPNPKLTGAPGMVIVLDNNDPLVPKQLSGVDLLKERFTYFAKLKSLEDMEKDREKKFKPGVQHLKLKRELEDRIAEQRSMEWEKRLEEEKRLKSEINGHFSGDDIEKLEAKLEDIVDKVDNESSEGETEPEENDVILEDKPKNRNPMVDDEAEESEGDEEICGNDNEDKNFEMDNADDGDEADLEDDDETSDSSSESEDDIESKPRKGRILKAFEDSDDESTGVKSMLEYNAGNSEITGNIVNVETSKKREDSDIIKDSQDVELHLAQGNKSSDDLFTTQDSDKPNLIVAALNKISNDNVSADLGTQTFSILGTLGANQTVNLNSPEKTPVCRTQTLKDDLNLLIGACPDKFSSQTTLPEFSQTQEFGDDVVALCSQTQEFGDDTVALCTGKFNDNPFVSQYGENSEINKLETLQATQKDNDIEMVTKNDTGVPNINAEGILTANNVEKSILNSILEDLDGPDFEQPKNKYFPSEYNERTNKEHNLVKKKLVIDSDDETNDGISQKKIKKLRKRKAEDRALQISDDEEEEADLKDQTDIESDMNEDEERIVEYDSEENEVEVRQKTSKKKRIGAFFENEAELTSEDEWVGSGDEDERGLDRMEREEGDDETFHQGQLQREIGQIHMREVLDQDKREVRMIQELLFEDGDLGDGHRQRKFRWKNADGEEETGTNPNEFLDTQEEEFESEEQWRKQRHEREMFLRNLQEKDETDLNTSINRTAIIKANLCSRSMSTLLSETNRIQTKAKAEKDDTTATTVTKTARDVSSPKKSFTIFQQNYHGSLLTRGRGALARLAALATPLVTDNDDAPKNVTSSNRRNFVFTALSQDEKPKVTKRKADANVNTPKLIKKLKTDDPNKHYKSTLFDHLKSC</sequence>
<accession>A0A8S4R426</accession>
<dbReference type="GO" id="GO:0033314">
    <property type="term" value="P:mitotic DNA replication checkpoint signaling"/>
    <property type="evidence" value="ECO:0007669"/>
    <property type="project" value="TreeGrafter"/>
</dbReference>
<feature type="compositionally biased region" description="Basic and acidic residues" evidence="4">
    <location>
        <begin position="61"/>
        <end position="70"/>
    </location>
</feature>
<evidence type="ECO:0000256" key="2">
    <source>
        <dbReference type="ARBA" id="ARBA00022553"/>
    </source>
</evidence>
<dbReference type="GO" id="GO:0007095">
    <property type="term" value="P:mitotic G2 DNA damage checkpoint signaling"/>
    <property type="evidence" value="ECO:0007669"/>
    <property type="project" value="TreeGrafter"/>
</dbReference>
<feature type="compositionally biased region" description="Acidic residues" evidence="4">
    <location>
        <begin position="762"/>
        <end position="789"/>
    </location>
</feature>
<feature type="compositionally biased region" description="Basic residues" evidence="4">
    <location>
        <begin position="208"/>
        <end position="221"/>
    </location>
</feature>
<feature type="region of interest" description="Disordered" evidence="4">
    <location>
        <begin position="102"/>
        <end position="129"/>
    </location>
</feature>
<dbReference type="GO" id="GO:0005634">
    <property type="term" value="C:nucleus"/>
    <property type="evidence" value="ECO:0007669"/>
    <property type="project" value="UniProtKB-SubCell"/>
</dbReference>
<dbReference type="OrthoDB" id="5859781at2759"/>
<feature type="compositionally biased region" description="Acidic residues" evidence="4">
    <location>
        <begin position="736"/>
        <end position="750"/>
    </location>
</feature>
<evidence type="ECO:0000256" key="4">
    <source>
        <dbReference type="SAM" id="MobiDB-lite"/>
    </source>
</evidence>
<comment type="subcellular location">
    <subcellularLocation>
        <location evidence="1">Nucleus</location>
    </subcellularLocation>
</comment>
<evidence type="ECO:0000313" key="5">
    <source>
        <dbReference type="EMBL" id="CAH2230620.1"/>
    </source>
</evidence>
<feature type="region of interest" description="Disordered" evidence="4">
    <location>
        <begin position="706"/>
        <end position="810"/>
    </location>
</feature>
<protein>
    <submittedName>
        <fullName evidence="5">Jg19527 protein</fullName>
    </submittedName>
</protein>
<feature type="compositionally biased region" description="Acidic residues" evidence="4">
    <location>
        <begin position="710"/>
        <end position="724"/>
    </location>
</feature>
<feature type="region of interest" description="Disordered" evidence="4">
    <location>
        <begin position="1103"/>
        <end position="1134"/>
    </location>
</feature>
<keyword evidence="6" id="KW-1185">Reference proteome</keyword>
<evidence type="ECO:0000256" key="3">
    <source>
        <dbReference type="ARBA" id="ARBA00023242"/>
    </source>
</evidence>
<gene>
    <name evidence="5" type="primary">jg19527</name>
    <name evidence="5" type="ORF">PAEG_LOCUS9811</name>
</gene>
<dbReference type="InterPro" id="IPR024146">
    <property type="entry name" value="Claspin"/>
</dbReference>
<dbReference type="Proteomes" id="UP000838756">
    <property type="component" value="Unassembled WGS sequence"/>
</dbReference>
<evidence type="ECO:0000256" key="1">
    <source>
        <dbReference type="ARBA" id="ARBA00004123"/>
    </source>
</evidence>
<feature type="compositionally biased region" description="Acidic residues" evidence="4">
    <location>
        <begin position="1112"/>
        <end position="1134"/>
    </location>
</feature>
<comment type="caution">
    <text evidence="5">The sequence shown here is derived from an EMBL/GenBank/DDBJ whole genome shotgun (WGS) entry which is preliminary data.</text>
</comment>
<organism evidence="5 6">
    <name type="scientific">Pararge aegeria aegeria</name>
    <dbReference type="NCBI Taxonomy" id="348720"/>
    <lineage>
        <taxon>Eukaryota</taxon>
        <taxon>Metazoa</taxon>
        <taxon>Ecdysozoa</taxon>
        <taxon>Arthropoda</taxon>
        <taxon>Hexapoda</taxon>
        <taxon>Insecta</taxon>
        <taxon>Pterygota</taxon>
        <taxon>Neoptera</taxon>
        <taxon>Endopterygota</taxon>
        <taxon>Lepidoptera</taxon>
        <taxon>Glossata</taxon>
        <taxon>Ditrysia</taxon>
        <taxon>Papilionoidea</taxon>
        <taxon>Nymphalidae</taxon>
        <taxon>Satyrinae</taxon>
        <taxon>Satyrini</taxon>
        <taxon>Parargina</taxon>
        <taxon>Pararge</taxon>
    </lineage>
</organism>
<evidence type="ECO:0000313" key="6">
    <source>
        <dbReference type="Proteomes" id="UP000838756"/>
    </source>
</evidence>
<feature type="region of interest" description="Disordered" evidence="4">
    <location>
        <begin position="195"/>
        <end position="229"/>
    </location>
</feature>
<dbReference type="PANTHER" id="PTHR14396:SF10">
    <property type="entry name" value="CLASPIN"/>
    <property type="match status" value="1"/>
</dbReference>
<reference evidence="5" key="1">
    <citation type="submission" date="2022-03" db="EMBL/GenBank/DDBJ databases">
        <authorList>
            <person name="Lindestad O."/>
        </authorList>
    </citation>
    <scope>NUCLEOTIDE SEQUENCE</scope>
</reference>
<keyword evidence="3" id="KW-0539">Nucleus</keyword>
<name>A0A8S4R426_9NEOP</name>
<feature type="region of interest" description="Disordered" evidence="4">
    <location>
        <begin position="1"/>
        <end position="85"/>
    </location>
</feature>
<proteinExistence type="predicted"/>
<dbReference type="GO" id="GO:0010997">
    <property type="term" value="F:anaphase-promoting complex binding"/>
    <property type="evidence" value="ECO:0007669"/>
    <property type="project" value="TreeGrafter"/>
</dbReference>
<keyword evidence="2" id="KW-0597">Phosphoprotein</keyword>